<dbReference type="GO" id="GO:0004674">
    <property type="term" value="F:protein serine/threonine kinase activity"/>
    <property type="evidence" value="ECO:0007669"/>
    <property type="project" value="TreeGrafter"/>
</dbReference>
<evidence type="ECO:0000256" key="2">
    <source>
        <dbReference type="ARBA" id="ARBA00022679"/>
    </source>
</evidence>
<dbReference type="EMBL" id="FNOI01000011">
    <property type="protein sequence ID" value="SDX67168.1"/>
    <property type="molecule type" value="Genomic_DNA"/>
</dbReference>
<proteinExistence type="inferred from homology"/>
<feature type="domain" description="HipA N-terminal subdomain 1" evidence="5">
    <location>
        <begin position="5"/>
        <end position="101"/>
    </location>
</feature>
<name>A0A1H3DM64_9RHOB</name>
<evidence type="ECO:0000259" key="4">
    <source>
        <dbReference type="Pfam" id="PF07804"/>
    </source>
</evidence>
<dbReference type="Pfam" id="PF13657">
    <property type="entry name" value="Couple_hipA"/>
    <property type="match status" value="1"/>
</dbReference>
<evidence type="ECO:0000259" key="5">
    <source>
        <dbReference type="Pfam" id="PF13657"/>
    </source>
</evidence>
<dbReference type="Gene3D" id="1.10.1070.20">
    <property type="match status" value="1"/>
</dbReference>
<reference evidence="7" key="1">
    <citation type="submission" date="2016-10" db="EMBL/GenBank/DDBJ databases">
        <authorList>
            <person name="Varghese N."/>
            <person name="Submissions S."/>
        </authorList>
    </citation>
    <scope>NUCLEOTIDE SEQUENCE [LARGE SCALE GENOMIC DNA]</scope>
    <source>
        <strain evidence="7">DSM 26922</strain>
    </source>
</reference>
<dbReference type="Proteomes" id="UP000199441">
    <property type="component" value="Unassembled WGS sequence"/>
</dbReference>
<sequence>MALDLDVFLDGAPDPVGRLTRDDAGATSFQYLSDAPAHPLSLSLPLREAPYDDTATRSFFANLLFENAQREQIMARHRLDFSDVVGLLYHLGADCPGAISCVQRGAGPAKQPGALSTDYDPLSNDDLLRLMTSLRDHRRVPDDTNDPSPLAGVQGKVALTLLPDGRFALPKAGLNVPTTHILKVPRPAQMRVVGDEHLLMGMMADLQNHPVAQTKIIGDDDLKGLLITRFDRQVSGDAVTRLHQEDFCQALGLGPTLKYQRNGIPPRVFSAAAIGALLRQTDNPGRSRQAFLEVTLLNILMGNTDNHAKNHALIYTTPRPTLAPVYDVVPTLIDDQVTHQLSFDIGAAQMTDNITASDIARFTQDLGYPRMTPALHNRMCEIVTAIVARIGEAAGPARKPVDDAIAEQAKHMAAALGMTIAIPDRDMVVINRP</sequence>
<dbReference type="InterPro" id="IPR017508">
    <property type="entry name" value="HipA_N1"/>
</dbReference>
<keyword evidence="3 6" id="KW-0418">Kinase</keyword>
<accession>A0A1H3DM64</accession>
<dbReference type="OrthoDB" id="9805913at2"/>
<gene>
    <name evidence="6" type="ORF">SAMN04488001_0170</name>
</gene>
<dbReference type="InterPro" id="IPR012893">
    <property type="entry name" value="HipA-like_C"/>
</dbReference>
<dbReference type="GO" id="GO:0005829">
    <property type="term" value="C:cytosol"/>
    <property type="evidence" value="ECO:0007669"/>
    <property type="project" value="TreeGrafter"/>
</dbReference>
<dbReference type="Pfam" id="PF07804">
    <property type="entry name" value="HipA_C"/>
    <property type="match status" value="1"/>
</dbReference>
<protein>
    <submittedName>
        <fullName evidence="6">Serine/threonine-protein kinase HipA</fullName>
    </submittedName>
</protein>
<dbReference type="InterPro" id="IPR052028">
    <property type="entry name" value="HipA_Ser/Thr_kinase"/>
</dbReference>
<dbReference type="RefSeq" id="WP_089949118.1">
    <property type="nucleotide sequence ID" value="NZ_FNOI01000011.1"/>
</dbReference>
<dbReference type="PANTHER" id="PTHR37419:SF1">
    <property type="entry name" value="SERINE_THREONINE-PROTEIN KINASE TOXIN HIPA"/>
    <property type="match status" value="1"/>
</dbReference>
<keyword evidence="2" id="KW-0808">Transferase</keyword>
<organism evidence="6 7">
    <name type="scientific">Litoreibacter albidus</name>
    <dbReference type="NCBI Taxonomy" id="670155"/>
    <lineage>
        <taxon>Bacteria</taxon>
        <taxon>Pseudomonadati</taxon>
        <taxon>Pseudomonadota</taxon>
        <taxon>Alphaproteobacteria</taxon>
        <taxon>Rhodobacterales</taxon>
        <taxon>Roseobacteraceae</taxon>
        <taxon>Litoreibacter</taxon>
    </lineage>
</organism>
<feature type="domain" description="HipA-like C-terminal" evidence="4">
    <location>
        <begin position="150"/>
        <end position="387"/>
    </location>
</feature>
<dbReference type="STRING" id="670155.SAMN04488001_0170"/>
<evidence type="ECO:0000313" key="7">
    <source>
        <dbReference type="Proteomes" id="UP000199441"/>
    </source>
</evidence>
<keyword evidence="7" id="KW-1185">Reference proteome</keyword>
<evidence type="ECO:0000313" key="6">
    <source>
        <dbReference type="EMBL" id="SDX67168.1"/>
    </source>
</evidence>
<evidence type="ECO:0000256" key="3">
    <source>
        <dbReference type="ARBA" id="ARBA00022777"/>
    </source>
</evidence>
<dbReference type="NCBIfam" id="TIGR03071">
    <property type="entry name" value="couple_hipA"/>
    <property type="match status" value="1"/>
</dbReference>
<dbReference type="PANTHER" id="PTHR37419">
    <property type="entry name" value="SERINE/THREONINE-PROTEIN KINASE TOXIN HIPA"/>
    <property type="match status" value="1"/>
</dbReference>
<dbReference type="AlphaFoldDB" id="A0A1H3DM64"/>
<comment type="similarity">
    <text evidence="1">Belongs to the HipA Ser/Thr kinase family.</text>
</comment>
<evidence type="ECO:0000256" key="1">
    <source>
        <dbReference type="ARBA" id="ARBA00010164"/>
    </source>
</evidence>